<evidence type="ECO:0000256" key="2">
    <source>
        <dbReference type="ARBA" id="ARBA00023235"/>
    </source>
</evidence>
<evidence type="ECO:0000313" key="5">
    <source>
        <dbReference type="EMBL" id="SVB91486.1"/>
    </source>
</evidence>
<keyword evidence="2" id="KW-0413">Isomerase</keyword>
<feature type="non-terminal residue" evidence="5">
    <location>
        <position position="249"/>
    </location>
</feature>
<dbReference type="PANTHER" id="PTHR43103">
    <property type="entry name" value="NUCLEOSIDE-DIPHOSPHATE-SUGAR EPIMERASE"/>
    <property type="match status" value="1"/>
</dbReference>
<dbReference type="GO" id="GO:0008712">
    <property type="term" value="F:ADP-glyceromanno-heptose 6-epimerase activity"/>
    <property type="evidence" value="ECO:0007669"/>
    <property type="project" value="InterPro"/>
</dbReference>
<dbReference type="Gene3D" id="3.90.25.10">
    <property type="entry name" value="UDP-galactose 4-epimerase, domain 1"/>
    <property type="match status" value="1"/>
</dbReference>
<dbReference type="GO" id="GO:0050661">
    <property type="term" value="F:NADP binding"/>
    <property type="evidence" value="ECO:0007669"/>
    <property type="project" value="InterPro"/>
</dbReference>
<dbReference type="PANTHER" id="PTHR43103:SF3">
    <property type="entry name" value="ADP-L-GLYCERO-D-MANNO-HEPTOSE-6-EPIMERASE"/>
    <property type="match status" value="1"/>
</dbReference>
<dbReference type="InterPro" id="IPR036291">
    <property type="entry name" value="NAD(P)-bd_dom_sf"/>
</dbReference>
<evidence type="ECO:0000256" key="1">
    <source>
        <dbReference type="ARBA" id="ARBA00022857"/>
    </source>
</evidence>
<dbReference type="AlphaFoldDB" id="A0A382HVW2"/>
<keyword evidence="3" id="KW-0119">Carbohydrate metabolism</keyword>
<proteinExistence type="predicted"/>
<dbReference type="EMBL" id="UINC01063641">
    <property type="protein sequence ID" value="SVB91486.1"/>
    <property type="molecule type" value="Genomic_DNA"/>
</dbReference>
<dbReference type="InterPro" id="IPR011912">
    <property type="entry name" value="Heptose_epim"/>
</dbReference>
<dbReference type="SUPFAM" id="SSF51735">
    <property type="entry name" value="NAD(P)-binding Rossmann-fold domains"/>
    <property type="match status" value="1"/>
</dbReference>
<accession>A0A382HVW2</accession>
<dbReference type="Pfam" id="PF01370">
    <property type="entry name" value="Epimerase"/>
    <property type="match status" value="1"/>
</dbReference>
<dbReference type="GO" id="GO:0005975">
    <property type="term" value="P:carbohydrate metabolic process"/>
    <property type="evidence" value="ECO:0007669"/>
    <property type="project" value="InterPro"/>
</dbReference>
<sequence>MSNAEKHLNLNSLSIADYLDKDDYLNSLNKFQNVSAIFHQGACSSTTEQDGKYMMSNNYEYSKTLLNHCLKNKIDFLYASSAAVYGNGEKGFVEERESEYPLNVYGFSKFAFDNYVRLILPKAESQVMGLRYFNVYGPQENHKGRMASVAFHLFHQLQETGKMKLFEGSGNFRRDFIHVADTVKINLHFYESKSSGIFNAGTGKARSFEDIATTLQRLHGSGELETIPFPEDLRGKYQEFTEAGLNNLR</sequence>
<name>A0A382HVW2_9ZZZZ</name>
<evidence type="ECO:0000259" key="4">
    <source>
        <dbReference type="Pfam" id="PF01370"/>
    </source>
</evidence>
<organism evidence="5">
    <name type="scientific">marine metagenome</name>
    <dbReference type="NCBI Taxonomy" id="408172"/>
    <lineage>
        <taxon>unclassified sequences</taxon>
        <taxon>metagenomes</taxon>
        <taxon>ecological metagenomes</taxon>
    </lineage>
</organism>
<dbReference type="NCBIfam" id="TIGR02197">
    <property type="entry name" value="heptose_epim"/>
    <property type="match status" value="1"/>
</dbReference>
<dbReference type="InterPro" id="IPR001509">
    <property type="entry name" value="Epimerase_deHydtase"/>
</dbReference>
<reference evidence="5" key="1">
    <citation type="submission" date="2018-05" db="EMBL/GenBank/DDBJ databases">
        <authorList>
            <person name="Lanie J.A."/>
            <person name="Ng W.-L."/>
            <person name="Kazmierczak K.M."/>
            <person name="Andrzejewski T.M."/>
            <person name="Davidsen T.M."/>
            <person name="Wayne K.J."/>
            <person name="Tettelin H."/>
            <person name="Glass J.I."/>
            <person name="Rusch D."/>
            <person name="Podicherti R."/>
            <person name="Tsui H.-C.T."/>
            <person name="Winkler M.E."/>
        </authorList>
    </citation>
    <scope>NUCLEOTIDE SEQUENCE</scope>
</reference>
<gene>
    <name evidence="5" type="ORF">METZ01_LOCUS244340</name>
</gene>
<dbReference type="Gene3D" id="3.40.50.720">
    <property type="entry name" value="NAD(P)-binding Rossmann-like Domain"/>
    <property type="match status" value="1"/>
</dbReference>
<keyword evidence="1" id="KW-0521">NADP</keyword>
<feature type="domain" description="NAD-dependent epimerase/dehydratase" evidence="4">
    <location>
        <begin position="12"/>
        <end position="201"/>
    </location>
</feature>
<evidence type="ECO:0000256" key="3">
    <source>
        <dbReference type="ARBA" id="ARBA00023277"/>
    </source>
</evidence>
<protein>
    <recommendedName>
        <fullName evidence="4">NAD-dependent epimerase/dehydratase domain-containing protein</fullName>
    </recommendedName>
</protein>